<feature type="domain" description="Cytochrome b561 bacterial/Ni-hydrogenase" evidence="14">
    <location>
        <begin position="8"/>
        <end position="181"/>
    </location>
</feature>
<proteinExistence type="inferred from homology"/>
<feature type="transmembrane region" description="Helical" evidence="13">
    <location>
        <begin position="43"/>
        <end position="63"/>
    </location>
</feature>
<keyword evidence="6 13" id="KW-0812">Transmembrane</keyword>
<evidence type="ECO:0000256" key="6">
    <source>
        <dbReference type="ARBA" id="ARBA00022692"/>
    </source>
</evidence>
<comment type="subcellular location">
    <subcellularLocation>
        <location evidence="2">Cell membrane</location>
        <topology evidence="2">Multi-pass membrane protein</topology>
    </subcellularLocation>
</comment>
<evidence type="ECO:0000256" key="4">
    <source>
        <dbReference type="ARBA" id="ARBA00022475"/>
    </source>
</evidence>
<keyword evidence="7" id="KW-0479">Metal-binding</keyword>
<dbReference type="SUPFAM" id="SSF81342">
    <property type="entry name" value="Transmembrane di-heme cytochromes"/>
    <property type="match status" value="1"/>
</dbReference>
<evidence type="ECO:0000256" key="9">
    <source>
        <dbReference type="ARBA" id="ARBA00022989"/>
    </source>
</evidence>
<protein>
    <submittedName>
        <fullName evidence="15">Cytochrome b</fullName>
    </submittedName>
</protein>
<evidence type="ECO:0000256" key="11">
    <source>
        <dbReference type="ARBA" id="ARBA00023136"/>
    </source>
</evidence>
<name>A0A975R9F4_9GAMM</name>
<keyword evidence="11 13" id="KW-0472">Membrane</keyword>
<evidence type="ECO:0000256" key="3">
    <source>
        <dbReference type="ARBA" id="ARBA00022448"/>
    </source>
</evidence>
<evidence type="ECO:0000313" key="15">
    <source>
        <dbReference type="EMBL" id="QWF70131.1"/>
    </source>
</evidence>
<keyword evidence="4" id="KW-1003">Cell membrane</keyword>
<evidence type="ECO:0000313" key="16">
    <source>
        <dbReference type="Proteomes" id="UP000676649"/>
    </source>
</evidence>
<dbReference type="InterPro" id="IPR016174">
    <property type="entry name" value="Di-haem_cyt_TM"/>
</dbReference>
<dbReference type="Pfam" id="PF01292">
    <property type="entry name" value="Ni_hydr_CYTB"/>
    <property type="match status" value="1"/>
</dbReference>
<keyword evidence="9 13" id="KW-1133">Transmembrane helix</keyword>
<feature type="transmembrane region" description="Helical" evidence="13">
    <location>
        <begin position="84"/>
        <end position="106"/>
    </location>
</feature>
<evidence type="ECO:0000256" key="2">
    <source>
        <dbReference type="ARBA" id="ARBA00004651"/>
    </source>
</evidence>
<accession>A0A975R9F4</accession>
<evidence type="ECO:0000256" key="5">
    <source>
        <dbReference type="ARBA" id="ARBA00022617"/>
    </source>
</evidence>
<evidence type="ECO:0000256" key="12">
    <source>
        <dbReference type="ARBA" id="ARBA00037975"/>
    </source>
</evidence>
<dbReference type="GO" id="GO:0005886">
    <property type="term" value="C:plasma membrane"/>
    <property type="evidence" value="ECO:0007669"/>
    <property type="project" value="UniProtKB-SubCell"/>
</dbReference>
<dbReference type="EMBL" id="CP073754">
    <property type="protein sequence ID" value="QWF70131.1"/>
    <property type="molecule type" value="Genomic_DNA"/>
</dbReference>
<organism evidence="15 16">
    <name type="scientific">Methylomonas paludis</name>
    <dbReference type="NCBI Taxonomy" id="1173101"/>
    <lineage>
        <taxon>Bacteria</taxon>
        <taxon>Pseudomonadati</taxon>
        <taxon>Pseudomonadota</taxon>
        <taxon>Gammaproteobacteria</taxon>
        <taxon>Methylococcales</taxon>
        <taxon>Methylococcaceae</taxon>
        <taxon>Methylomonas</taxon>
    </lineage>
</organism>
<dbReference type="GO" id="GO:0022904">
    <property type="term" value="P:respiratory electron transport chain"/>
    <property type="evidence" value="ECO:0007669"/>
    <property type="project" value="InterPro"/>
</dbReference>
<evidence type="ECO:0000256" key="13">
    <source>
        <dbReference type="SAM" id="Phobius"/>
    </source>
</evidence>
<dbReference type="InterPro" id="IPR052168">
    <property type="entry name" value="Cytochrome_b561_oxidase"/>
</dbReference>
<comment type="similarity">
    <text evidence="12">Belongs to the cytochrome b561 family.</text>
</comment>
<feature type="transmembrane region" description="Helical" evidence="13">
    <location>
        <begin position="148"/>
        <end position="169"/>
    </location>
</feature>
<reference evidence="15" key="1">
    <citation type="submission" date="2021-04" db="EMBL/GenBank/DDBJ databases">
        <title>Draft genome sequence data of methanotrophic Methylovulum sp. strain S1L and Methylomonas sp. strain S2AM isolated from boreal lake water columns.</title>
        <authorList>
            <person name="Rissanen A.J."/>
            <person name="Mangayil R."/>
            <person name="Svenning M.M."/>
            <person name="Khanongnuch R."/>
        </authorList>
    </citation>
    <scope>NUCLEOTIDE SEQUENCE</scope>
    <source>
        <strain evidence="15">S2AM</strain>
    </source>
</reference>
<evidence type="ECO:0000256" key="8">
    <source>
        <dbReference type="ARBA" id="ARBA00022982"/>
    </source>
</evidence>
<evidence type="ECO:0000259" key="14">
    <source>
        <dbReference type="Pfam" id="PF01292"/>
    </source>
</evidence>
<keyword evidence="16" id="KW-1185">Reference proteome</keyword>
<keyword evidence="8" id="KW-0249">Electron transport</keyword>
<dbReference type="Proteomes" id="UP000676649">
    <property type="component" value="Chromosome"/>
</dbReference>
<dbReference type="RefSeq" id="WP_215580999.1">
    <property type="nucleotide sequence ID" value="NZ_CP073754.1"/>
</dbReference>
<dbReference type="PANTHER" id="PTHR30529">
    <property type="entry name" value="CYTOCHROME B561"/>
    <property type="match status" value="1"/>
</dbReference>
<sequence>MDSVNGLSRITLVLHWLVAIPMIGMLALGLYMTNLELFDYYDLHKSLGILLGGVIVLRVIWRLRQGWLPPVANYAKSEMLLARYTHWTLIISTLLMPVSGMIMSGASGHGFDVFGLELVRENPDPTHPDKVIAFNEFWSGFGETLHEYAGYILILAIVLHILGALKHQFIYKDAILRRMLGQNTKLK</sequence>
<evidence type="ECO:0000256" key="7">
    <source>
        <dbReference type="ARBA" id="ARBA00022723"/>
    </source>
</evidence>
<dbReference type="GO" id="GO:0009055">
    <property type="term" value="F:electron transfer activity"/>
    <property type="evidence" value="ECO:0007669"/>
    <property type="project" value="InterPro"/>
</dbReference>
<dbReference type="InterPro" id="IPR011577">
    <property type="entry name" value="Cyt_b561_bac/Ni-Hgenase"/>
</dbReference>
<dbReference type="GO" id="GO:0046872">
    <property type="term" value="F:metal ion binding"/>
    <property type="evidence" value="ECO:0007669"/>
    <property type="project" value="UniProtKB-KW"/>
</dbReference>
<evidence type="ECO:0000256" key="10">
    <source>
        <dbReference type="ARBA" id="ARBA00023004"/>
    </source>
</evidence>
<dbReference type="PANTHER" id="PTHR30529:SF7">
    <property type="entry name" value="CYTOCHROME B561 BACTERIAL_NI-HYDROGENASE DOMAIN-CONTAINING PROTEIN"/>
    <property type="match status" value="1"/>
</dbReference>
<comment type="cofactor">
    <cofactor evidence="1">
        <name>heme b</name>
        <dbReference type="ChEBI" id="CHEBI:60344"/>
    </cofactor>
</comment>
<dbReference type="Gene3D" id="1.20.950.20">
    <property type="entry name" value="Transmembrane di-heme cytochromes, Chain C"/>
    <property type="match status" value="1"/>
</dbReference>
<evidence type="ECO:0000256" key="1">
    <source>
        <dbReference type="ARBA" id="ARBA00001970"/>
    </source>
</evidence>
<keyword evidence="3" id="KW-0813">Transport</keyword>
<keyword evidence="5" id="KW-0349">Heme</keyword>
<dbReference type="GO" id="GO:0020037">
    <property type="term" value="F:heme binding"/>
    <property type="evidence" value="ECO:0007669"/>
    <property type="project" value="TreeGrafter"/>
</dbReference>
<keyword evidence="10" id="KW-0408">Iron</keyword>
<dbReference type="KEGG" id="mpad:KEF85_12345"/>
<gene>
    <name evidence="15" type="ORF">KEF85_12345</name>
</gene>
<feature type="transmembrane region" description="Helical" evidence="13">
    <location>
        <begin position="12"/>
        <end position="31"/>
    </location>
</feature>
<dbReference type="AlphaFoldDB" id="A0A975R9F4"/>